<protein>
    <recommendedName>
        <fullName evidence="3">CCHC-type domain-containing protein</fullName>
    </recommendedName>
</protein>
<proteinExistence type="predicted"/>
<dbReference type="AlphaFoldDB" id="A0A151SFI1"/>
<name>A0A151SFI1_CAJCA</name>
<evidence type="ECO:0000313" key="2">
    <source>
        <dbReference type="Proteomes" id="UP000075243"/>
    </source>
</evidence>
<organism evidence="1 2">
    <name type="scientific">Cajanus cajan</name>
    <name type="common">Pigeon pea</name>
    <name type="synonym">Cajanus indicus</name>
    <dbReference type="NCBI Taxonomy" id="3821"/>
    <lineage>
        <taxon>Eukaryota</taxon>
        <taxon>Viridiplantae</taxon>
        <taxon>Streptophyta</taxon>
        <taxon>Embryophyta</taxon>
        <taxon>Tracheophyta</taxon>
        <taxon>Spermatophyta</taxon>
        <taxon>Magnoliopsida</taxon>
        <taxon>eudicotyledons</taxon>
        <taxon>Gunneridae</taxon>
        <taxon>Pentapetalae</taxon>
        <taxon>rosids</taxon>
        <taxon>fabids</taxon>
        <taxon>Fabales</taxon>
        <taxon>Fabaceae</taxon>
        <taxon>Papilionoideae</taxon>
        <taxon>50 kb inversion clade</taxon>
        <taxon>NPAAA clade</taxon>
        <taxon>indigoferoid/millettioid clade</taxon>
        <taxon>Phaseoleae</taxon>
        <taxon>Cajanus</taxon>
    </lineage>
</organism>
<dbReference type="Proteomes" id="UP000075243">
    <property type="component" value="Unassembled WGS sequence"/>
</dbReference>
<dbReference type="Gramene" id="C.cajan_23799.t">
    <property type="protein sequence ID" value="C.cajan_23799.t.cds1"/>
    <property type="gene ID" value="C.cajan_23799"/>
</dbReference>
<reference evidence="1" key="1">
    <citation type="journal article" date="2012" name="Nat. Biotechnol.">
        <title>Draft genome sequence of pigeonpea (Cajanus cajan), an orphan legume crop of resource-poor farmers.</title>
        <authorList>
            <person name="Varshney R.K."/>
            <person name="Chen W."/>
            <person name="Li Y."/>
            <person name="Bharti A.K."/>
            <person name="Saxena R.K."/>
            <person name="Schlueter J.A."/>
            <person name="Donoghue M.T."/>
            <person name="Azam S."/>
            <person name="Fan G."/>
            <person name="Whaley A.M."/>
            <person name="Farmer A.D."/>
            <person name="Sheridan J."/>
            <person name="Iwata A."/>
            <person name="Tuteja R."/>
            <person name="Penmetsa R.V."/>
            <person name="Wu W."/>
            <person name="Upadhyaya H.D."/>
            <person name="Yang S.P."/>
            <person name="Shah T."/>
            <person name="Saxena K.B."/>
            <person name="Michael T."/>
            <person name="McCombie W.R."/>
            <person name="Yang B."/>
            <person name="Zhang G."/>
            <person name="Yang H."/>
            <person name="Wang J."/>
            <person name="Spillane C."/>
            <person name="Cook D.R."/>
            <person name="May G.D."/>
            <person name="Xu X."/>
            <person name="Jackson S.A."/>
        </authorList>
    </citation>
    <scope>NUCLEOTIDE SEQUENCE [LARGE SCALE GENOMIC DNA]</scope>
</reference>
<evidence type="ECO:0008006" key="3">
    <source>
        <dbReference type="Google" id="ProtNLM"/>
    </source>
</evidence>
<evidence type="ECO:0000313" key="1">
    <source>
        <dbReference type="EMBL" id="KYP53594.1"/>
    </source>
</evidence>
<accession>A0A151SFI1</accession>
<dbReference type="EMBL" id="KQ483412">
    <property type="protein sequence ID" value="KYP53594.1"/>
    <property type="molecule type" value="Genomic_DNA"/>
</dbReference>
<sequence>MILKVDRFTSIHSRGRYGTICIKVDLKEKLLSAIEARGEKFLLEYEGLHLINFSCGNYGHKMSQCSKIREEA</sequence>
<keyword evidence="2" id="KW-1185">Reference proteome</keyword>
<gene>
    <name evidence="1" type="ORF">KK1_024489</name>
</gene>